<organism evidence="1 2">
    <name type="scientific">Clostridium chromiireducens</name>
    <dbReference type="NCBI Taxonomy" id="225345"/>
    <lineage>
        <taxon>Bacteria</taxon>
        <taxon>Bacillati</taxon>
        <taxon>Bacillota</taxon>
        <taxon>Clostridia</taxon>
        <taxon>Eubacteriales</taxon>
        <taxon>Clostridiaceae</taxon>
        <taxon>Clostridium</taxon>
    </lineage>
</organism>
<keyword evidence="2" id="KW-1185">Reference proteome</keyword>
<protein>
    <recommendedName>
        <fullName evidence="3">DUF2922 domain-containing protein</fullName>
    </recommendedName>
</protein>
<dbReference type="STRING" id="225345.CLCHR_30270"/>
<reference evidence="1 2" key="1">
    <citation type="submission" date="2017-03" db="EMBL/GenBank/DDBJ databases">
        <title>Genome sequence of Clostridium chromiireducens DSM 23318.</title>
        <authorList>
            <person name="Poehlein A."/>
            <person name="Daniel R."/>
        </authorList>
    </citation>
    <scope>NUCLEOTIDE SEQUENCE [LARGE SCALE GENOMIC DNA]</scope>
    <source>
        <strain evidence="1 2">DSM 23318</strain>
    </source>
</reference>
<dbReference type="Pfam" id="PF11148">
    <property type="entry name" value="DUF2922"/>
    <property type="match status" value="1"/>
</dbReference>
<evidence type="ECO:0000313" key="2">
    <source>
        <dbReference type="Proteomes" id="UP000191056"/>
    </source>
</evidence>
<dbReference type="EMBL" id="MZGT01000041">
    <property type="protein sequence ID" value="OPJ60262.1"/>
    <property type="molecule type" value="Genomic_DNA"/>
</dbReference>
<sequence length="72" mass="7816">MEYTLVMTFLTIAGEKSTLSISGVKSTLTKGEVNTLMDTIIAKNIFKTNSGDLAKKSGAQLTQRQVTKYEVA</sequence>
<dbReference type="OrthoDB" id="9795264at2"/>
<evidence type="ECO:0000313" key="1">
    <source>
        <dbReference type="EMBL" id="OPJ60262.1"/>
    </source>
</evidence>
<dbReference type="Proteomes" id="UP000191056">
    <property type="component" value="Unassembled WGS sequence"/>
</dbReference>
<accession>A0A1V4IJS0</accession>
<gene>
    <name evidence="1" type="ORF">CLCHR_30270</name>
</gene>
<comment type="caution">
    <text evidence="1">The sequence shown here is derived from an EMBL/GenBank/DDBJ whole genome shotgun (WGS) entry which is preliminary data.</text>
</comment>
<dbReference type="AlphaFoldDB" id="A0A1V4IJS0"/>
<dbReference type="InterPro" id="IPR021321">
    <property type="entry name" value="DUF2922"/>
</dbReference>
<dbReference type="RefSeq" id="WP_079440647.1">
    <property type="nucleotide sequence ID" value="NZ_MZGT01000041.1"/>
</dbReference>
<evidence type="ECO:0008006" key="3">
    <source>
        <dbReference type="Google" id="ProtNLM"/>
    </source>
</evidence>
<name>A0A1V4IJS0_9CLOT</name>
<proteinExistence type="predicted"/>